<evidence type="ECO:0000256" key="10">
    <source>
        <dbReference type="ARBA" id="ARBA00049433"/>
    </source>
</evidence>
<dbReference type="PANTHER" id="PTHR47354:SF5">
    <property type="entry name" value="PROTEIN RFBI"/>
    <property type="match status" value="1"/>
</dbReference>
<reference evidence="15 16" key="1">
    <citation type="submission" date="2020-09" db="EMBL/GenBank/DDBJ databases">
        <title>Biosynthesis of the nuclear factor of activated T cells inhibitor NFAT-133 and its congeners in Streptomyces pactum.</title>
        <authorList>
            <person name="Zhou W."/>
            <person name="Posri P."/>
            <person name="Abugrain M.E."/>
            <person name="Weisberg A.J."/>
            <person name="Chang J.H."/>
            <person name="Mahmud T."/>
        </authorList>
    </citation>
    <scope>NUCLEOTIDE SEQUENCE [LARGE SCALE GENOMIC DNA]</scope>
    <source>
        <strain evidence="15 16">ATCC 27456</strain>
    </source>
</reference>
<feature type="domain" description="Globin" evidence="13">
    <location>
        <begin position="66"/>
        <end position="198"/>
    </location>
</feature>
<evidence type="ECO:0000256" key="8">
    <source>
        <dbReference type="ARBA" id="ARBA00023027"/>
    </source>
</evidence>
<evidence type="ECO:0000313" key="15">
    <source>
        <dbReference type="EMBL" id="MBH5333639.1"/>
    </source>
</evidence>
<comment type="catalytic activity">
    <reaction evidence="9">
        <text>2 nitric oxide + NADH + 2 O2 = 2 nitrate + NAD(+) + H(+)</text>
        <dbReference type="Rhea" id="RHEA:19469"/>
        <dbReference type="ChEBI" id="CHEBI:15378"/>
        <dbReference type="ChEBI" id="CHEBI:15379"/>
        <dbReference type="ChEBI" id="CHEBI:16480"/>
        <dbReference type="ChEBI" id="CHEBI:17632"/>
        <dbReference type="ChEBI" id="CHEBI:57540"/>
        <dbReference type="ChEBI" id="CHEBI:57945"/>
        <dbReference type="EC" id="1.14.12.17"/>
    </reaction>
</comment>
<evidence type="ECO:0000256" key="4">
    <source>
        <dbReference type="ARBA" id="ARBA00012229"/>
    </source>
</evidence>
<accession>A0ABS0NEL1</accession>
<comment type="caution">
    <text evidence="15">The sequence shown here is derived from an EMBL/GenBank/DDBJ whole genome shotgun (WGS) entry which is preliminary data.</text>
</comment>
<evidence type="ECO:0000256" key="5">
    <source>
        <dbReference type="ARBA" id="ARBA00022714"/>
    </source>
</evidence>
<comment type="cofactor">
    <cofactor evidence="2">
        <name>FAD</name>
        <dbReference type="ChEBI" id="CHEBI:57692"/>
    </cofactor>
</comment>
<dbReference type="EC" id="1.14.12.17" evidence="4"/>
<dbReference type="EMBL" id="JACYXC010000001">
    <property type="protein sequence ID" value="MBH5333639.1"/>
    <property type="molecule type" value="Genomic_DNA"/>
</dbReference>
<gene>
    <name evidence="15" type="ORF">IHE55_01980</name>
</gene>
<dbReference type="InterPro" id="IPR017938">
    <property type="entry name" value="Riboflavin_synthase-like_b-brl"/>
</dbReference>
<dbReference type="Proteomes" id="UP000807371">
    <property type="component" value="Unassembled WGS sequence"/>
</dbReference>
<evidence type="ECO:0000259" key="13">
    <source>
        <dbReference type="PROSITE" id="PS01033"/>
    </source>
</evidence>
<dbReference type="Gene3D" id="1.10.490.10">
    <property type="entry name" value="Globins"/>
    <property type="match status" value="1"/>
</dbReference>
<dbReference type="Gene3D" id="2.40.30.10">
    <property type="entry name" value="Translation factors"/>
    <property type="match status" value="1"/>
</dbReference>
<dbReference type="InterPro" id="IPR009050">
    <property type="entry name" value="Globin-like_sf"/>
</dbReference>
<comment type="cofactor">
    <cofactor evidence="1">
        <name>heme b</name>
        <dbReference type="ChEBI" id="CHEBI:60344"/>
    </cofactor>
</comment>
<feature type="domain" description="FAD-binding FR-type" evidence="14">
    <location>
        <begin position="204"/>
        <end position="304"/>
    </location>
</feature>
<evidence type="ECO:0000256" key="2">
    <source>
        <dbReference type="ARBA" id="ARBA00001974"/>
    </source>
</evidence>
<feature type="compositionally biased region" description="Gly residues" evidence="12">
    <location>
        <begin position="46"/>
        <end position="55"/>
    </location>
</feature>
<comment type="catalytic activity">
    <reaction evidence="10">
        <text>2 nitric oxide + NADPH + 2 O2 = 2 nitrate + NADP(+) + H(+)</text>
        <dbReference type="Rhea" id="RHEA:19465"/>
        <dbReference type="ChEBI" id="CHEBI:15378"/>
        <dbReference type="ChEBI" id="CHEBI:15379"/>
        <dbReference type="ChEBI" id="CHEBI:16480"/>
        <dbReference type="ChEBI" id="CHEBI:17632"/>
        <dbReference type="ChEBI" id="CHEBI:57783"/>
        <dbReference type="ChEBI" id="CHEBI:58349"/>
        <dbReference type="EC" id="1.14.12.17"/>
    </reaction>
</comment>
<sequence length="444" mass="47631">MSTPHSASGTFGHPGGAGRSGEYHALLARHDAMRLRRMLLAPARPGGPGGPGAAAGPGAADGPEIPGTAAQAVILRDLPLVTPFDALIGDLYDAMFERHPYLRSLFPDSMEFQRRHLAEMFGYLIEHLDRPDEIEATCARLGRDHRKLGVRPAHYQTFEVALREALRRRAGAHWTEELDWAWVEMLRFAVRAMVAGADAALTEPPYWHADVTGHDRRGPDLAVLRVRPREPYPFRAGQHGAVESPLLPHSWRQYSFACAPDPAGEVEFHVRAVGPGGVSEALVAHTRVGDTLRLGPAHGGMTLDEEFPGDLLLVAGGTGWATAKSLLQELAARRPAPPGVHLFLGAREEAGPYDGDAVAELARRPWLRVHRTVGPGVSPVQELERHGDWSGHLAYVSGPPGMVAAAVAELTALGVPADRIRHDPLPLTSGALPGPAAPVPATAH</sequence>
<dbReference type="InterPro" id="IPR039261">
    <property type="entry name" value="FNR_nucleotide-bd"/>
</dbReference>
<evidence type="ECO:0000256" key="12">
    <source>
        <dbReference type="SAM" id="MobiDB-lite"/>
    </source>
</evidence>
<dbReference type="InterPro" id="IPR050415">
    <property type="entry name" value="MRET"/>
</dbReference>
<dbReference type="Pfam" id="PF00970">
    <property type="entry name" value="FAD_binding_6"/>
    <property type="match status" value="1"/>
</dbReference>
<dbReference type="SUPFAM" id="SSF63380">
    <property type="entry name" value="Riboflavin synthase domain-like"/>
    <property type="match status" value="1"/>
</dbReference>
<evidence type="ECO:0000256" key="11">
    <source>
        <dbReference type="RuleBase" id="RU000356"/>
    </source>
</evidence>
<keyword evidence="5" id="KW-0001">2Fe-2S</keyword>
<keyword evidence="16" id="KW-1185">Reference proteome</keyword>
<evidence type="ECO:0000256" key="7">
    <source>
        <dbReference type="ARBA" id="ARBA00023014"/>
    </source>
</evidence>
<dbReference type="InterPro" id="IPR012292">
    <property type="entry name" value="Globin/Proto"/>
</dbReference>
<evidence type="ECO:0000256" key="1">
    <source>
        <dbReference type="ARBA" id="ARBA00001970"/>
    </source>
</evidence>
<dbReference type="InterPro" id="IPR017927">
    <property type="entry name" value="FAD-bd_FR_type"/>
</dbReference>
<dbReference type="InterPro" id="IPR000971">
    <property type="entry name" value="Globin"/>
</dbReference>
<evidence type="ECO:0000256" key="6">
    <source>
        <dbReference type="ARBA" id="ARBA00022857"/>
    </source>
</evidence>
<evidence type="ECO:0000256" key="9">
    <source>
        <dbReference type="ARBA" id="ARBA00048649"/>
    </source>
</evidence>
<dbReference type="CDD" id="cd19753">
    <property type="entry name" value="Mb-like_oxidoreductase"/>
    <property type="match status" value="1"/>
</dbReference>
<dbReference type="SUPFAM" id="SSF46458">
    <property type="entry name" value="Globin-like"/>
    <property type="match status" value="1"/>
</dbReference>
<comment type="similarity">
    <text evidence="3">In the C-terminal section; belongs to the flavoprotein pyridine nucleotide cytochrome reductase family.</text>
</comment>
<keyword evidence="7" id="KW-0411">Iron-sulfur</keyword>
<evidence type="ECO:0000313" key="16">
    <source>
        <dbReference type="Proteomes" id="UP000807371"/>
    </source>
</evidence>
<keyword evidence="8" id="KW-0520">NAD</keyword>
<organism evidence="15 16">
    <name type="scientific">Streptomyces pactum</name>
    <dbReference type="NCBI Taxonomy" id="68249"/>
    <lineage>
        <taxon>Bacteria</taxon>
        <taxon>Bacillati</taxon>
        <taxon>Actinomycetota</taxon>
        <taxon>Actinomycetes</taxon>
        <taxon>Kitasatosporales</taxon>
        <taxon>Streptomycetaceae</taxon>
        <taxon>Streptomyces</taxon>
    </lineage>
</organism>
<feature type="region of interest" description="Disordered" evidence="12">
    <location>
        <begin position="41"/>
        <end position="63"/>
    </location>
</feature>
<comment type="similarity">
    <text evidence="11">Belongs to the globin family.</text>
</comment>
<keyword evidence="11" id="KW-0349">Heme</keyword>
<name>A0ABS0NEL1_9ACTN</name>
<proteinExistence type="inferred from homology"/>
<dbReference type="RefSeq" id="WP_197987429.1">
    <property type="nucleotide sequence ID" value="NZ_JACYXC010000001.1"/>
</dbReference>
<protein>
    <recommendedName>
        <fullName evidence="4">nitric oxide dioxygenase</fullName>
        <ecNumber evidence="4">1.14.12.17</ecNumber>
    </recommendedName>
</protein>
<evidence type="ECO:0000259" key="14">
    <source>
        <dbReference type="PROSITE" id="PS51384"/>
    </source>
</evidence>
<evidence type="ECO:0000256" key="3">
    <source>
        <dbReference type="ARBA" id="ARBA00006401"/>
    </source>
</evidence>
<dbReference type="PROSITE" id="PS51384">
    <property type="entry name" value="FAD_FR"/>
    <property type="match status" value="1"/>
</dbReference>
<keyword evidence="11" id="KW-0479">Metal-binding</keyword>
<dbReference type="InterPro" id="IPR008333">
    <property type="entry name" value="Cbr1-like_FAD-bd_dom"/>
</dbReference>
<keyword evidence="6" id="KW-0521">NADP</keyword>
<keyword evidence="11" id="KW-0408">Iron</keyword>
<keyword evidence="11" id="KW-0813">Transport</keyword>
<dbReference type="PANTHER" id="PTHR47354">
    <property type="entry name" value="NADH OXIDOREDUCTASE HCR"/>
    <property type="match status" value="1"/>
</dbReference>
<dbReference type="PROSITE" id="PS01033">
    <property type="entry name" value="GLOBIN"/>
    <property type="match status" value="1"/>
</dbReference>
<dbReference type="SUPFAM" id="SSF52343">
    <property type="entry name" value="Ferredoxin reductase-like, C-terminal NADP-linked domain"/>
    <property type="match status" value="1"/>
</dbReference>
<dbReference type="Pfam" id="PF00042">
    <property type="entry name" value="Globin"/>
    <property type="match status" value="1"/>
</dbReference>
<dbReference type="Gene3D" id="3.40.50.80">
    <property type="entry name" value="Nucleotide-binding domain of ferredoxin-NADP reductase (FNR) module"/>
    <property type="match status" value="1"/>
</dbReference>
<keyword evidence="11" id="KW-0561">Oxygen transport</keyword>